<proteinExistence type="predicted"/>
<gene>
    <name evidence="1" type="ORF">UFOPK2579_00687</name>
</gene>
<dbReference type="EMBL" id="CAEZXR010000059">
    <property type="protein sequence ID" value="CAB4696219.1"/>
    <property type="molecule type" value="Genomic_DNA"/>
</dbReference>
<name>A0A6J6PBK6_9ZZZZ</name>
<sequence>MHATAEPESADEVYRVLLEPTRRGRLPRMLRGALDLWCAMSGGLLELSHGGELVVREHLDGREVARVPAPTPRLAAELYDEITDQLATLSPAEFRAVWHVAT</sequence>
<reference evidence="1" key="1">
    <citation type="submission" date="2020-05" db="EMBL/GenBank/DDBJ databases">
        <authorList>
            <person name="Chiriac C."/>
            <person name="Salcher M."/>
            <person name="Ghai R."/>
            <person name="Kavagutti S V."/>
        </authorList>
    </citation>
    <scope>NUCLEOTIDE SEQUENCE</scope>
</reference>
<dbReference type="AlphaFoldDB" id="A0A6J6PBK6"/>
<protein>
    <submittedName>
        <fullName evidence="1">Unannotated protein</fullName>
    </submittedName>
</protein>
<accession>A0A6J6PBK6</accession>
<organism evidence="1">
    <name type="scientific">freshwater metagenome</name>
    <dbReference type="NCBI Taxonomy" id="449393"/>
    <lineage>
        <taxon>unclassified sequences</taxon>
        <taxon>metagenomes</taxon>
        <taxon>ecological metagenomes</taxon>
    </lineage>
</organism>
<evidence type="ECO:0000313" key="1">
    <source>
        <dbReference type="EMBL" id="CAB4696219.1"/>
    </source>
</evidence>